<dbReference type="OrthoDB" id="10573279at2759"/>
<dbReference type="Proteomes" id="UP001165065">
    <property type="component" value="Unassembled WGS sequence"/>
</dbReference>
<comment type="caution">
    <text evidence="2">The sequence shown here is derived from an EMBL/GenBank/DDBJ whole genome shotgun (WGS) entry which is preliminary data.</text>
</comment>
<evidence type="ECO:0000313" key="3">
    <source>
        <dbReference type="Proteomes" id="UP001165065"/>
    </source>
</evidence>
<reference evidence="3" key="1">
    <citation type="journal article" date="2023" name="Commun. Biol.">
        <title>Genome analysis of Parmales, the sister group of diatoms, reveals the evolutionary specialization of diatoms from phago-mixotrophs to photoautotrophs.</title>
        <authorList>
            <person name="Ban H."/>
            <person name="Sato S."/>
            <person name="Yoshikawa S."/>
            <person name="Yamada K."/>
            <person name="Nakamura Y."/>
            <person name="Ichinomiya M."/>
            <person name="Sato N."/>
            <person name="Blanc-Mathieu R."/>
            <person name="Endo H."/>
            <person name="Kuwata A."/>
            <person name="Ogata H."/>
        </authorList>
    </citation>
    <scope>NUCLEOTIDE SEQUENCE [LARGE SCALE GENOMIC DNA]</scope>
</reference>
<feature type="compositionally biased region" description="Basic and acidic residues" evidence="1">
    <location>
        <begin position="117"/>
        <end position="126"/>
    </location>
</feature>
<sequence>MDPLSALLSSDDGSSGLFDVPPTPPPTSSSPKPTIAVLDPSPALHTFDASKLKVKSSKQGSSKSKKDKGPDGAGERGGFGTDVFSSSTSSHVGEVGVDLFGGSAPLYGEGNIPGDLFDGRGEKEGGGGDEVEDIKNSKAFVKRSSLDVERPDDEIGDLKFAKSLLTREDDSSSSGLFGASAVKQVLSSDGTTVGVSVSGTVTSTASLDVDEIVSGVEVLGVLKGEEEGRGGRAMEDLLKDVLMEGGEGGGGEEEDKGGIKDEEGFDFAKYIQSQETGGGEGGGLFG</sequence>
<protein>
    <submittedName>
        <fullName evidence="2">Uncharacterized protein</fullName>
    </submittedName>
</protein>
<organism evidence="2 3">
    <name type="scientific">Triparma columacea</name>
    <dbReference type="NCBI Taxonomy" id="722753"/>
    <lineage>
        <taxon>Eukaryota</taxon>
        <taxon>Sar</taxon>
        <taxon>Stramenopiles</taxon>
        <taxon>Ochrophyta</taxon>
        <taxon>Bolidophyceae</taxon>
        <taxon>Parmales</taxon>
        <taxon>Triparmaceae</taxon>
        <taxon>Triparma</taxon>
    </lineage>
</organism>
<feature type="region of interest" description="Disordered" evidence="1">
    <location>
        <begin position="243"/>
        <end position="262"/>
    </location>
</feature>
<proteinExistence type="predicted"/>
<evidence type="ECO:0000256" key="1">
    <source>
        <dbReference type="SAM" id="MobiDB-lite"/>
    </source>
</evidence>
<feature type="region of interest" description="Disordered" evidence="1">
    <location>
        <begin position="111"/>
        <end position="134"/>
    </location>
</feature>
<keyword evidence="3" id="KW-1185">Reference proteome</keyword>
<dbReference type="EMBL" id="BRYA01000519">
    <property type="protein sequence ID" value="GMI20691.1"/>
    <property type="molecule type" value="Genomic_DNA"/>
</dbReference>
<evidence type="ECO:0000313" key="2">
    <source>
        <dbReference type="EMBL" id="GMI20691.1"/>
    </source>
</evidence>
<feature type="compositionally biased region" description="Low complexity" evidence="1">
    <location>
        <begin position="1"/>
        <end position="17"/>
    </location>
</feature>
<name>A0A9W7FW97_9STRA</name>
<dbReference type="AlphaFoldDB" id="A0A9W7FW97"/>
<accession>A0A9W7FW97</accession>
<gene>
    <name evidence="2" type="ORF">TrCOL_g7701</name>
</gene>
<feature type="region of interest" description="Disordered" evidence="1">
    <location>
        <begin position="1"/>
        <end position="88"/>
    </location>
</feature>